<dbReference type="Pfam" id="PF02527">
    <property type="entry name" value="GidB"/>
    <property type="match status" value="1"/>
</dbReference>
<dbReference type="RefSeq" id="WP_136348470.1">
    <property type="nucleotide sequence ID" value="NZ_SSOC01000004.1"/>
</dbReference>
<dbReference type="AlphaFoldDB" id="A0A4S4AZF3"/>
<feature type="binding site" evidence="6">
    <location>
        <position position="146"/>
    </location>
    <ligand>
        <name>S-adenosyl-L-methionine</name>
        <dbReference type="ChEBI" id="CHEBI:59789"/>
    </ligand>
</feature>
<keyword evidence="2 6" id="KW-0698">rRNA processing</keyword>
<protein>
    <recommendedName>
        <fullName evidence="6">Ribosomal RNA small subunit methyltransferase G</fullName>
        <ecNumber evidence="6">2.1.1.170</ecNumber>
    </recommendedName>
    <alternativeName>
        <fullName evidence="6">16S rRNA 7-methylguanosine methyltransferase</fullName>
        <shortName evidence="6">16S rRNA m7G methyltransferase</shortName>
    </alternativeName>
</protein>
<accession>A0A4S4AZF3</accession>
<dbReference type="PANTHER" id="PTHR31760">
    <property type="entry name" value="S-ADENOSYL-L-METHIONINE-DEPENDENT METHYLTRANSFERASES SUPERFAMILY PROTEIN"/>
    <property type="match status" value="1"/>
</dbReference>
<dbReference type="Gene3D" id="3.40.50.150">
    <property type="entry name" value="Vaccinia Virus protein VP39"/>
    <property type="match status" value="1"/>
</dbReference>
<feature type="binding site" evidence="6">
    <location>
        <position position="85"/>
    </location>
    <ligand>
        <name>S-adenosyl-L-methionine</name>
        <dbReference type="ChEBI" id="CHEBI:59789"/>
    </ligand>
</feature>
<comment type="subcellular location">
    <subcellularLocation>
        <location evidence="6">Cytoplasm</location>
    </subcellularLocation>
</comment>
<dbReference type="NCBIfam" id="TIGR00138">
    <property type="entry name" value="rsmG_gidB"/>
    <property type="match status" value="1"/>
</dbReference>
<comment type="function">
    <text evidence="6">Specifically methylates the N7 position of guanine in position 527 of 16S rRNA.</text>
</comment>
<evidence type="ECO:0000256" key="3">
    <source>
        <dbReference type="ARBA" id="ARBA00022603"/>
    </source>
</evidence>
<dbReference type="Proteomes" id="UP000308430">
    <property type="component" value="Unassembled WGS sequence"/>
</dbReference>
<comment type="catalytic activity">
    <reaction evidence="6">
        <text>guanosine(527) in 16S rRNA + S-adenosyl-L-methionine = N(7)-methylguanosine(527) in 16S rRNA + S-adenosyl-L-homocysteine</text>
        <dbReference type="Rhea" id="RHEA:42732"/>
        <dbReference type="Rhea" id="RHEA-COMP:10209"/>
        <dbReference type="Rhea" id="RHEA-COMP:10210"/>
        <dbReference type="ChEBI" id="CHEBI:57856"/>
        <dbReference type="ChEBI" id="CHEBI:59789"/>
        <dbReference type="ChEBI" id="CHEBI:74269"/>
        <dbReference type="ChEBI" id="CHEBI:74480"/>
        <dbReference type="EC" id="2.1.1.170"/>
    </reaction>
</comment>
<gene>
    <name evidence="6 7" type="primary">rsmG</name>
    <name evidence="7" type="ORF">E6C76_11930</name>
</gene>
<dbReference type="EMBL" id="SSOC01000004">
    <property type="protein sequence ID" value="THF64751.1"/>
    <property type="molecule type" value="Genomic_DNA"/>
</dbReference>
<dbReference type="PIRSF" id="PIRSF003078">
    <property type="entry name" value="GidB"/>
    <property type="match status" value="1"/>
</dbReference>
<dbReference type="InterPro" id="IPR003682">
    <property type="entry name" value="rRNA_ssu_MeTfrase_G"/>
</dbReference>
<keyword evidence="4 6" id="KW-0808">Transferase</keyword>
<dbReference type="OrthoDB" id="9808773at2"/>
<dbReference type="PANTHER" id="PTHR31760:SF0">
    <property type="entry name" value="S-ADENOSYL-L-METHIONINE-DEPENDENT METHYLTRANSFERASES SUPERFAMILY PROTEIN"/>
    <property type="match status" value="1"/>
</dbReference>
<dbReference type="CDD" id="cd02440">
    <property type="entry name" value="AdoMet_MTases"/>
    <property type="match status" value="1"/>
</dbReference>
<dbReference type="SUPFAM" id="SSF53335">
    <property type="entry name" value="S-adenosyl-L-methionine-dependent methyltransferases"/>
    <property type="match status" value="1"/>
</dbReference>
<feature type="binding site" evidence="6">
    <location>
        <begin position="131"/>
        <end position="132"/>
    </location>
    <ligand>
        <name>S-adenosyl-L-methionine</name>
        <dbReference type="ChEBI" id="CHEBI:59789"/>
    </ligand>
</feature>
<sequence>MSALAAFDGLLAEGLDALGLDIPAGTRARLLAFGELLLKWNRVYNLTAIRAPQEVVTHHLLDSLAVLPYLAGVRRLADIGSGGGLPGVALAIARPDLQVVSVETVNKKAVFQQQARIEFGLDNFRAVNARVETLTDEAPFDGVVSRAFAELATFVALAGHLAGPGGRLFAMKGVYPDEEIARLPAGWHVAAGHRLAVPGLDAERHLIILERDATEHEED</sequence>
<keyword evidence="8" id="KW-1185">Reference proteome</keyword>
<dbReference type="InterPro" id="IPR029063">
    <property type="entry name" value="SAM-dependent_MTases_sf"/>
</dbReference>
<reference evidence="7 8" key="1">
    <citation type="submission" date="2019-04" db="EMBL/GenBank/DDBJ databases">
        <title>Azoarcus nasutitermitis sp. nov. isolated from termite nest.</title>
        <authorList>
            <person name="Lin S.-Y."/>
            <person name="Hameed A."/>
            <person name="Hsu Y.-H."/>
            <person name="Young C.-C."/>
        </authorList>
    </citation>
    <scope>NUCLEOTIDE SEQUENCE [LARGE SCALE GENOMIC DNA]</scope>
    <source>
        <strain evidence="7 8">CC-YHH838</strain>
    </source>
</reference>
<keyword evidence="3 6" id="KW-0489">Methyltransferase</keyword>
<evidence type="ECO:0000313" key="7">
    <source>
        <dbReference type="EMBL" id="THF64751.1"/>
    </source>
</evidence>
<organism evidence="7 8">
    <name type="scientific">Pseudothauera nasutitermitis</name>
    <dbReference type="NCBI Taxonomy" id="2565930"/>
    <lineage>
        <taxon>Bacteria</taxon>
        <taxon>Pseudomonadati</taxon>
        <taxon>Pseudomonadota</taxon>
        <taxon>Betaproteobacteria</taxon>
        <taxon>Rhodocyclales</taxon>
        <taxon>Zoogloeaceae</taxon>
        <taxon>Pseudothauera</taxon>
    </lineage>
</organism>
<evidence type="ECO:0000256" key="5">
    <source>
        <dbReference type="ARBA" id="ARBA00022691"/>
    </source>
</evidence>
<comment type="similarity">
    <text evidence="6">Belongs to the methyltransferase superfamily. RNA methyltransferase RsmG family.</text>
</comment>
<comment type="caution">
    <text evidence="7">The sequence shown here is derived from an EMBL/GenBank/DDBJ whole genome shotgun (WGS) entry which is preliminary data.</text>
</comment>
<dbReference type="GO" id="GO:0005829">
    <property type="term" value="C:cytosol"/>
    <property type="evidence" value="ECO:0007669"/>
    <property type="project" value="TreeGrafter"/>
</dbReference>
<feature type="binding site" evidence="6">
    <location>
        <position position="80"/>
    </location>
    <ligand>
        <name>S-adenosyl-L-methionine</name>
        <dbReference type="ChEBI" id="CHEBI:59789"/>
    </ligand>
</feature>
<dbReference type="HAMAP" id="MF_00074">
    <property type="entry name" value="16SrRNA_methyltr_G"/>
    <property type="match status" value="1"/>
</dbReference>
<evidence type="ECO:0000256" key="6">
    <source>
        <dbReference type="HAMAP-Rule" id="MF_00074"/>
    </source>
</evidence>
<keyword evidence="5 6" id="KW-0949">S-adenosyl-L-methionine</keyword>
<evidence type="ECO:0000256" key="4">
    <source>
        <dbReference type="ARBA" id="ARBA00022679"/>
    </source>
</evidence>
<evidence type="ECO:0000256" key="2">
    <source>
        <dbReference type="ARBA" id="ARBA00022552"/>
    </source>
</evidence>
<comment type="caution">
    <text evidence="6">Lacks conserved residue(s) required for the propagation of feature annotation.</text>
</comment>
<dbReference type="GO" id="GO:0070043">
    <property type="term" value="F:rRNA (guanine-N7-)-methyltransferase activity"/>
    <property type="evidence" value="ECO:0007669"/>
    <property type="project" value="UniProtKB-UniRule"/>
</dbReference>
<keyword evidence="1 6" id="KW-0963">Cytoplasm</keyword>
<proteinExistence type="inferred from homology"/>
<name>A0A4S4AZF3_9RHOO</name>
<dbReference type="EC" id="2.1.1.170" evidence="6"/>
<evidence type="ECO:0000313" key="8">
    <source>
        <dbReference type="Proteomes" id="UP000308430"/>
    </source>
</evidence>
<evidence type="ECO:0000256" key="1">
    <source>
        <dbReference type="ARBA" id="ARBA00022490"/>
    </source>
</evidence>